<dbReference type="GO" id="GO:0043015">
    <property type="term" value="F:gamma-tubulin binding"/>
    <property type="evidence" value="ECO:0007669"/>
    <property type="project" value="InterPro"/>
</dbReference>
<reference evidence="9" key="1">
    <citation type="journal article" date="2012" name="Nature">
        <title>The oyster genome reveals stress adaptation and complexity of shell formation.</title>
        <authorList>
            <person name="Zhang G."/>
            <person name="Fang X."/>
            <person name="Guo X."/>
            <person name="Li L."/>
            <person name="Luo R."/>
            <person name="Xu F."/>
            <person name="Yang P."/>
            <person name="Zhang L."/>
            <person name="Wang X."/>
            <person name="Qi H."/>
            <person name="Xiong Z."/>
            <person name="Que H."/>
            <person name="Xie Y."/>
            <person name="Holland P.W."/>
            <person name="Paps J."/>
            <person name="Zhu Y."/>
            <person name="Wu F."/>
            <person name="Chen Y."/>
            <person name="Wang J."/>
            <person name="Peng C."/>
            <person name="Meng J."/>
            <person name="Yang L."/>
            <person name="Liu J."/>
            <person name="Wen B."/>
            <person name="Zhang N."/>
            <person name="Huang Z."/>
            <person name="Zhu Q."/>
            <person name="Feng Y."/>
            <person name="Mount A."/>
            <person name="Hedgecock D."/>
            <person name="Xu Z."/>
            <person name="Liu Y."/>
            <person name="Domazet-Loso T."/>
            <person name="Du Y."/>
            <person name="Sun X."/>
            <person name="Zhang S."/>
            <person name="Liu B."/>
            <person name="Cheng P."/>
            <person name="Jiang X."/>
            <person name="Li J."/>
            <person name="Fan D."/>
            <person name="Wang W."/>
            <person name="Fu W."/>
            <person name="Wang T."/>
            <person name="Wang B."/>
            <person name="Zhang J."/>
            <person name="Peng Z."/>
            <person name="Li Y."/>
            <person name="Li N."/>
            <person name="Wang J."/>
            <person name="Chen M."/>
            <person name="He Y."/>
            <person name="Tan F."/>
            <person name="Song X."/>
            <person name="Zheng Q."/>
            <person name="Huang R."/>
            <person name="Yang H."/>
            <person name="Du X."/>
            <person name="Chen L."/>
            <person name="Yang M."/>
            <person name="Gaffney P.M."/>
            <person name="Wang S."/>
            <person name="Luo L."/>
            <person name="She Z."/>
            <person name="Ming Y."/>
            <person name="Huang W."/>
            <person name="Zhang S."/>
            <person name="Huang B."/>
            <person name="Zhang Y."/>
            <person name="Qu T."/>
            <person name="Ni P."/>
            <person name="Miao G."/>
            <person name="Wang J."/>
            <person name="Wang Q."/>
            <person name="Steinberg C.E."/>
            <person name="Wang H."/>
            <person name="Li N."/>
            <person name="Qian L."/>
            <person name="Zhang G."/>
            <person name="Li Y."/>
            <person name="Yang H."/>
            <person name="Liu X."/>
            <person name="Wang J."/>
            <person name="Yin Y."/>
            <person name="Wang J."/>
        </authorList>
    </citation>
    <scope>NUCLEOTIDE SEQUENCE [LARGE SCALE GENOMIC DNA]</scope>
    <source>
        <strain evidence="9">05x7-T-G4-1.051#20</strain>
    </source>
</reference>
<dbReference type="InterPro" id="IPR042241">
    <property type="entry name" value="GCP_C_sf"/>
</dbReference>
<feature type="domain" description="Gamma tubulin complex component protein N-terminal" evidence="8">
    <location>
        <begin position="270"/>
        <end position="566"/>
    </location>
</feature>
<keyword evidence="4" id="KW-0493">Microtubule</keyword>
<sequence>MFDTYLFELDYGYFMNTYANESMLTARKPTVAWKLFLNWQRFRVLSRGGPFDGEKYLQGNYESTVDHDEFQVAEKIKRRLVRKGKEKDAVVFLELHRKLQAQGVIKNRWAVLYLLMSLSDSSVKTSRDRQVGLSSTLFAGNLAGHATSTPFHPAARGHAGNGDITSLHSNTTLQSGHTSGSSGISSIHGEIHSNDPTPIPHSYMPLPSHPGMDSYRDSTSVGLRLASTLSSDRGSSTAVVPHRGRTSKKTTITVHKNDQSSEELPEAVIIRDLVYAFQGIEGRWIRYDPTKEGYRINHQAGIPKAIRQLVSKLAECGWLFNKTKTYVENKSADKTFGLVGKSFCAALHEELTEYYRLIAVLEGQILSEGDRNDGHGLSLRQLVLWTFDPLQRLKCLATIVDVCRGKKGGALASALYSYMQHGDPFVQSLIQHILNMVAQPIYIGLVSWMYDGELEDMHDEFFVASDPTVKNDRLWHDKYSLRKSMIPNFITREQANRILLTGKSINYLRQVCQDRTPTKGRQVITHMDSSQADVMFRQDTTSEFQHMVDRVYKETSRHLLDVLNTKYKFLEHLKAMRRYLLLGQGDFIRHLMDLLLDDLAKPASNLYLHNLTGILETAIRATNAQFDDSDILKRLDVRLLEVSPGDKGWDVFSLEYHVDGPIRTVFTPQCMMSLLRIFNFLWRAKRMEYILAIVWKNQMSNSRGLRGIPELSGILHQCHVLASEMVHFIQQVQYYINFEVLECSWDELLTKVKEAEDFDNVIAAHQVFLNTVISRCLLDEQSRDILTQLRTIFDLIIDFQTAQSEFYEEANDELQARQHYDKLQQMRSQKGDWALTAEYEEEEHIRRVEFLKNIIPSKRARFKVLSQSYQDMVKQFLVMLTYHKDVSLRFLSFRLDFNEHYKAKEPKLRSPSVHRLSRSAVS</sequence>
<feature type="domain" description="Gamma tubulin complex component C-terminal" evidence="7">
    <location>
        <begin position="570"/>
        <end position="901"/>
    </location>
</feature>
<evidence type="ECO:0000259" key="8">
    <source>
        <dbReference type="Pfam" id="PF17681"/>
    </source>
</evidence>
<evidence type="ECO:0000256" key="4">
    <source>
        <dbReference type="ARBA" id="ARBA00022701"/>
    </source>
</evidence>
<evidence type="ECO:0000313" key="9">
    <source>
        <dbReference type="EMBL" id="EKC37758.1"/>
    </source>
</evidence>
<dbReference type="AlphaFoldDB" id="K1QVU3"/>
<proteinExistence type="inferred from homology"/>
<dbReference type="Gene3D" id="1.20.120.1900">
    <property type="entry name" value="Gamma-tubulin complex, C-terminal domain"/>
    <property type="match status" value="1"/>
</dbReference>
<dbReference type="EMBL" id="JH816961">
    <property type="protein sequence ID" value="EKC37758.1"/>
    <property type="molecule type" value="Genomic_DNA"/>
</dbReference>
<organism evidence="9">
    <name type="scientific">Magallana gigas</name>
    <name type="common">Pacific oyster</name>
    <name type="synonym">Crassostrea gigas</name>
    <dbReference type="NCBI Taxonomy" id="29159"/>
    <lineage>
        <taxon>Eukaryota</taxon>
        <taxon>Metazoa</taxon>
        <taxon>Spiralia</taxon>
        <taxon>Lophotrochozoa</taxon>
        <taxon>Mollusca</taxon>
        <taxon>Bivalvia</taxon>
        <taxon>Autobranchia</taxon>
        <taxon>Pteriomorphia</taxon>
        <taxon>Ostreida</taxon>
        <taxon>Ostreoidea</taxon>
        <taxon>Ostreidae</taxon>
        <taxon>Magallana</taxon>
    </lineage>
</organism>
<dbReference type="GO" id="GO:0031122">
    <property type="term" value="P:cytoplasmic microtubule organization"/>
    <property type="evidence" value="ECO:0007669"/>
    <property type="project" value="TreeGrafter"/>
</dbReference>
<dbReference type="Pfam" id="PF04130">
    <property type="entry name" value="GCP_C_terminal"/>
    <property type="match status" value="1"/>
</dbReference>
<dbReference type="GO" id="GO:0000278">
    <property type="term" value="P:mitotic cell cycle"/>
    <property type="evidence" value="ECO:0007669"/>
    <property type="project" value="TreeGrafter"/>
</dbReference>
<dbReference type="InterPro" id="IPR007259">
    <property type="entry name" value="GCP"/>
</dbReference>
<dbReference type="Pfam" id="PF17681">
    <property type="entry name" value="GCP_N_terminal"/>
    <property type="match status" value="1"/>
</dbReference>
<evidence type="ECO:0000256" key="3">
    <source>
        <dbReference type="ARBA" id="ARBA00022490"/>
    </source>
</evidence>
<name>K1QVU3_MAGGI</name>
<gene>
    <name evidence="9" type="ORF">CGI_10023519</name>
</gene>
<feature type="region of interest" description="Disordered" evidence="6">
    <location>
        <begin position="167"/>
        <end position="195"/>
    </location>
</feature>
<dbReference type="FunCoup" id="K1QVU3">
    <property type="interactions" value="1429"/>
</dbReference>
<dbReference type="InterPro" id="IPR041470">
    <property type="entry name" value="GCP_N"/>
</dbReference>
<evidence type="ECO:0000256" key="6">
    <source>
        <dbReference type="SAM" id="MobiDB-lite"/>
    </source>
</evidence>
<accession>K1QVU3</accession>
<keyword evidence="5" id="KW-0206">Cytoskeleton</keyword>
<dbReference type="GO" id="GO:0005874">
    <property type="term" value="C:microtubule"/>
    <property type="evidence" value="ECO:0007669"/>
    <property type="project" value="UniProtKB-KW"/>
</dbReference>
<dbReference type="GO" id="GO:0051225">
    <property type="term" value="P:spindle assembly"/>
    <property type="evidence" value="ECO:0007669"/>
    <property type="project" value="TreeGrafter"/>
</dbReference>
<dbReference type="GO" id="GO:0007020">
    <property type="term" value="P:microtubule nucleation"/>
    <property type="evidence" value="ECO:0007669"/>
    <property type="project" value="InterPro"/>
</dbReference>
<dbReference type="InterPro" id="IPR040457">
    <property type="entry name" value="GCP_C"/>
</dbReference>
<evidence type="ECO:0000256" key="5">
    <source>
        <dbReference type="ARBA" id="ARBA00023212"/>
    </source>
</evidence>
<keyword evidence="3" id="KW-0963">Cytoplasm</keyword>
<comment type="subcellular location">
    <subcellularLocation>
        <location evidence="1">Cytoplasm</location>
        <location evidence="1">Cytoskeleton</location>
    </subcellularLocation>
</comment>
<dbReference type="PANTHER" id="PTHR19302">
    <property type="entry name" value="GAMMA TUBULIN COMPLEX PROTEIN"/>
    <property type="match status" value="1"/>
</dbReference>
<dbReference type="InParanoid" id="K1QVU3"/>
<protein>
    <submittedName>
        <fullName evidence="9">Gamma-tubulin complex component 3</fullName>
    </submittedName>
</protein>
<dbReference type="GO" id="GO:0051011">
    <property type="term" value="F:microtubule minus-end binding"/>
    <property type="evidence" value="ECO:0007669"/>
    <property type="project" value="TreeGrafter"/>
</dbReference>
<dbReference type="GO" id="GO:0000930">
    <property type="term" value="C:gamma-tubulin complex"/>
    <property type="evidence" value="ECO:0007669"/>
    <property type="project" value="TreeGrafter"/>
</dbReference>
<evidence type="ECO:0000259" key="7">
    <source>
        <dbReference type="Pfam" id="PF04130"/>
    </source>
</evidence>
<evidence type="ECO:0000256" key="2">
    <source>
        <dbReference type="ARBA" id="ARBA00010337"/>
    </source>
</evidence>
<dbReference type="HOGENOM" id="CLU_003736_5_0_1"/>
<evidence type="ECO:0000256" key="1">
    <source>
        <dbReference type="ARBA" id="ARBA00004245"/>
    </source>
</evidence>
<dbReference type="PANTHER" id="PTHR19302:SF14">
    <property type="entry name" value="GAMMA-TUBULIN COMPLEX COMPONENT 3"/>
    <property type="match status" value="1"/>
</dbReference>
<feature type="compositionally biased region" description="Low complexity" evidence="6">
    <location>
        <begin position="175"/>
        <end position="188"/>
    </location>
</feature>
<dbReference type="GO" id="GO:0051321">
    <property type="term" value="P:meiotic cell cycle"/>
    <property type="evidence" value="ECO:0007669"/>
    <property type="project" value="TreeGrafter"/>
</dbReference>
<comment type="similarity">
    <text evidence="2">Belongs to the TUBGCP family.</text>
</comment>
<dbReference type="GO" id="GO:0000922">
    <property type="term" value="C:spindle pole"/>
    <property type="evidence" value="ECO:0007669"/>
    <property type="project" value="InterPro"/>
</dbReference>